<protein>
    <submittedName>
        <fullName evidence="4">Uncharacterized protein</fullName>
    </submittedName>
</protein>
<keyword evidence="2" id="KW-0503">Monooxygenase</keyword>
<dbReference type="GO" id="GO:0005506">
    <property type="term" value="F:iron ion binding"/>
    <property type="evidence" value="ECO:0007669"/>
    <property type="project" value="InterPro"/>
</dbReference>
<feature type="compositionally biased region" description="Low complexity" evidence="3">
    <location>
        <begin position="78"/>
        <end position="89"/>
    </location>
</feature>
<dbReference type="Proteomes" id="UP001054837">
    <property type="component" value="Unassembled WGS sequence"/>
</dbReference>
<gene>
    <name evidence="4" type="ORF">CDAR_170961</name>
</gene>
<proteinExistence type="inferred from homology"/>
<comment type="caution">
    <text evidence="4">The sequence shown here is derived from an EMBL/GenBank/DDBJ whole genome shotgun (WGS) entry which is preliminary data.</text>
</comment>
<keyword evidence="2" id="KW-0560">Oxidoreductase</keyword>
<dbReference type="Pfam" id="PF00067">
    <property type="entry name" value="p450"/>
    <property type="match status" value="1"/>
</dbReference>
<sequence length="113" mass="12680">MQATKYCAFSRRIHNTEGNTHVVVSPFLVHREEDVFPDPEKFDPERFLPENSAHIPDCGTRLWRDGRENPDVSHSEKLLPSLSGPSASPHQNHSPVVSPGPHQVSTQTTVNDF</sequence>
<evidence type="ECO:0000256" key="3">
    <source>
        <dbReference type="SAM" id="MobiDB-lite"/>
    </source>
</evidence>
<dbReference type="GO" id="GO:0004497">
    <property type="term" value="F:monooxygenase activity"/>
    <property type="evidence" value="ECO:0007669"/>
    <property type="project" value="UniProtKB-KW"/>
</dbReference>
<dbReference type="SUPFAM" id="SSF48264">
    <property type="entry name" value="Cytochrome P450"/>
    <property type="match status" value="1"/>
</dbReference>
<feature type="compositionally biased region" description="Basic and acidic residues" evidence="3">
    <location>
        <begin position="62"/>
        <end position="77"/>
    </location>
</feature>
<dbReference type="AlphaFoldDB" id="A0AAV4PAR2"/>
<organism evidence="4 5">
    <name type="scientific">Caerostris darwini</name>
    <dbReference type="NCBI Taxonomy" id="1538125"/>
    <lineage>
        <taxon>Eukaryota</taxon>
        <taxon>Metazoa</taxon>
        <taxon>Ecdysozoa</taxon>
        <taxon>Arthropoda</taxon>
        <taxon>Chelicerata</taxon>
        <taxon>Arachnida</taxon>
        <taxon>Araneae</taxon>
        <taxon>Araneomorphae</taxon>
        <taxon>Entelegynae</taxon>
        <taxon>Araneoidea</taxon>
        <taxon>Araneidae</taxon>
        <taxon>Caerostris</taxon>
    </lineage>
</organism>
<evidence type="ECO:0000313" key="5">
    <source>
        <dbReference type="Proteomes" id="UP001054837"/>
    </source>
</evidence>
<dbReference type="GO" id="GO:0016705">
    <property type="term" value="F:oxidoreductase activity, acting on paired donors, with incorporation or reduction of molecular oxygen"/>
    <property type="evidence" value="ECO:0007669"/>
    <property type="project" value="InterPro"/>
</dbReference>
<reference evidence="4 5" key="1">
    <citation type="submission" date="2021-06" db="EMBL/GenBank/DDBJ databases">
        <title>Caerostris darwini draft genome.</title>
        <authorList>
            <person name="Kono N."/>
            <person name="Arakawa K."/>
        </authorList>
    </citation>
    <scope>NUCLEOTIDE SEQUENCE [LARGE SCALE GENOMIC DNA]</scope>
</reference>
<accession>A0AAV4PAR2</accession>
<evidence type="ECO:0000256" key="2">
    <source>
        <dbReference type="ARBA" id="ARBA00023033"/>
    </source>
</evidence>
<evidence type="ECO:0000313" key="4">
    <source>
        <dbReference type="EMBL" id="GIX93063.1"/>
    </source>
</evidence>
<evidence type="ECO:0000256" key="1">
    <source>
        <dbReference type="ARBA" id="ARBA00010617"/>
    </source>
</evidence>
<dbReference type="InterPro" id="IPR036396">
    <property type="entry name" value="Cyt_P450_sf"/>
</dbReference>
<feature type="region of interest" description="Disordered" evidence="3">
    <location>
        <begin position="58"/>
        <end position="113"/>
    </location>
</feature>
<keyword evidence="5" id="KW-1185">Reference proteome</keyword>
<comment type="similarity">
    <text evidence="1">Belongs to the cytochrome P450 family.</text>
</comment>
<dbReference type="EMBL" id="BPLQ01002451">
    <property type="protein sequence ID" value="GIX93063.1"/>
    <property type="molecule type" value="Genomic_DNA"/>
</dbReference>
<name>A0AAV4PAR2_9ARAC</name>
<dbReference type="Gene3D" id="1.10.630.10">
    <property type="entry name" value="Cytochrome P450"/>
    <property type="match status" value="1"/>
</dbReference>
<feature type="compositionally biased region" description="Polar residues" evidence="3">
    <location>
        <begin position="103"/>
        <end position="113"/>
    </location>
</feature>
<dbReference type="GO" id="GO:0020037">
    <property type="term" value="F:heme binding"/>
    <property type="evidence" value="ECO:0007669"/>
    <property type="project" value="InterPro"/>
</dbReference>
<dbReference type="InterPro" id="IPR001128">
    <property type="entry name" value="Cyt_P450"/>
</dbReference>